<accession>A0A438F978</accession>
<proteinExistence type="predicted"/>
<evidence type="ECO:0000313" key="2">
    <source>
        <dbReference type="Proteomes" id="UP000288805"/>
    </source>
</evidence>
<dbReference type="EMBL" id="QGNW01001077">
    <property type="protein sequence ID" value="RVW56474.1"/>
    <property type="molecule type" value="Genomic_DNA"/>
</dbReference>
<reference evidence="1 2" key="1">
    <citation type="journal article" date="2018" name="PLoS Genet.">
        <title>Population sequencing reveals clonal diversity and ancestral inbreeding in the grapevine cultivar Chardonnay.</title>
        <authorList>
            <person name="Roach M.J."/>
            <person name="Johnson D.L."/>
            <person name="Bohlmann J."/>
            <person name="van Vuuren H.J."/>
            <person name="Jones S.J."/>
            <person name="Pretorius I.S."/>
            <person name="Schmidt S.A."/>
            <person name="Borneman A.R."/>
        </authorList>
    </citation>
    <scope>NUCLEOTIDE SEQUENCE [LARGE SCALE GENOMIC DNA]</scope>
    <source>
        <strain evidence="2">cv. Chardonnay</strain>
        <tissue evidence="1">Leaf</tissue>
    </source>
</reference>
<gene>
    <name evidence="1" type="ORF">CK203_072600</name>
</gene>
<organism evidence="1 2">
    <name type="scientific">Vitis vinifera</name>
    <name type="common">Grape</name>
    <dbReference type="NCBI Taxonomy" id="29760"/>
    <lineage>
        <taxon>Eukaryota</taxon>
        <taxon>Viridiplantae</taxon>
        <taxon>Streptophyta</taxon>
        <taxon>Embryophyta</taxon>
        <taxon>Tracheophyta</taxon>
        <taxon>Spermatophyta</taxon>
        <taxon>Magnoliopsida</taxon>
        <taxon>eudicotyledons</taxon>
        <taxon>Gunneridae</taxon>
        <taxon>Pentapetalae</taxon>
        <taxon>rosids</taxon>
        <taxon>Vitales</taxon>
        <taxon>Vitaceae</taxon>
        <taxon>Viteae</taxon>
        <taxon>Vitis</taxon>
    </lineage>
</organism>
<dbReference type="AlphaFoldDB" id="A0A438F978"/>
<protein>
    <submittedName>
        <fullName evidence="1">Uncharacterized protein</fullName>
    </submittedName>
</protein>
<dbReference type="Proteomes" id="UP000288805">
    <property type="component" value="Unassembled WGS sequence"/>
</dbReference>
<sequence length="100" mass="11768">MDLRGAESLRLVLIHSKSFELRADWVKQWREAQMKKAWLLEMDQSEQRSVGLAFECALGFAFLRERELAWVAWKPCGQRKREGVEGCNFMLNVEFMEGKE</sequence>
<name>A0A438F978_VITVI</name>
<comment type="caution">
    <text evidence="1">The sequence shown here is derived from an EMBL/GenBank/DDBJ whole genome shotgun (WGS) entry which is preliminary data.</text>
</comment>
<evidence type="ECO:0000313" key="1">
    <source>
        <dbReference type="EMBL" id="RVW56474.1"/>
    </source>
</evidence>